<dbReference type="RefSeq" id="WP_003394227.1">
    <property type="nucleotide sequence ID" value="NZ_APCD01000001.1"/>
</dbReference>
<evidence type="ECO:0000313" key="2">
    <source>
        <dbReference type="EMBL" id="EMT47234.1"/>
    </source>
</evidence>
<evidence type="ECO:0000259" key="1">
    <source>
        <dbReference type="PROSITE" id="PS50851"/>
    </source>
</evidence>
<proteinExistence type="predicted"/>
<dbReference type="Pfam" id="PF01584">
    <property type="entry name" value="CheW"/>
    <property type="match status" value="1"/>
</dbReference>
<organism evidence="2 3">
    <name type="scientific">Anoxybacillus flavithermus AK1</name>
    <dbReference type="NCBI Taxonomy" id="1297581"/>
    <lineage>
        <taxon>Bacteria</taxon>
        <taxon>Bacillati</taxon>
        <taxon>Bacillota</taxon>
        <taxon>Bacilli</taxon>
        <taxon>Bacillales</taxon>
        <taxon>Anoxybacillaceae</taxon>
        <taxon>Anoxybacillus</taxon>
    </lineage>
</organism>
<dbReference type="GO" id="GO:0006935">
    <property type="term" value="P:chemotaxis"/>
    <property type="evidence" value="ECO:0007669"/>
    <property type="project" value="InterPro"/>
</dbReference>
<dbReference type="EMBL" id="APCD01000001">
    <property type="protein sequence ID" value="EMT47234.1"/>
    <property type="molecule type" value="Genomic_DNA"/>
</dbReference>
<dbReference type="InterPro" id="IPR036061">
    <property type="entry name" value="CheW-like_dom_sf"/>
</dbReference>
<dbReference type="Gene3D" id="2.40.50.180">
    <property type="entry name" value="CheA-289, Domain 4"/>
    <property type="match status" value="1"/>
</dbReference>
<gene>
    <name evidence="2" type="ORF">H919_00900</name>
</gene>
<dbReference type="GO" id="GO:0005829">
    <property type="term" value="C:cytosol"/>
    <property type="evidence" value="ECO:0007669"/>
    <property type="project" value="TreeGrafter"/>
</dbReference>
<accession>M8E2M0</accession>
<feature type="domain" description="CheW-like" evidence="1">
    <location>
        <begin position="1"/>
        <end position="140"/>
    </location>
</feature>
<dbReference type="PANTHER" id="PTHR22617:SF23">
    <property type="entry name" value="CHEMOTAXIS PROTEIN CHEW"/>
    <property type="match status" value="1"/>
</dbReference>
<dbReference type="Gene3D" id="2.30.30.40">
    <property type="entry name" value="SH3 Domains"/>
    <property type="match status" value="1"/>
</dbReference>
<protein>
    <submittedName>
        <fullName evidence="2">Chemotaxis signal transduction protein</fullName>
    </submittedName>
</protein>
<dbReference type="InterPro" id="IPR002545">
    <property type="entry name" value="CheW-lke_dom"/>
</dbReference>
<dbReference type="AlphaFoldDB" id="M8E2M0"/>
<evidence type="ECO:0000313" key="3">
    <source>
        <dbReference type="Proteomes" id="UP000012085"/>
    </source>
</evidence>
<dbReference type="InterPro" id="IPR039315">
    <property type="entry name" value="CheW"/>
</dbReference>
<sequence>MNKVVVFQLSNEQYAIPVEHVVSIEKMSFPTIIPGMPSYMLGVVRIRGELVPVLDTSQILYRRPYTETEKTRLLVVQADDVYVSFIVDDAKEIIDIPPDMMKQVHMLAYQRTPYFIGIANLPDRLITVIDPTILFNHLEGVNIIKEHIKNERQNT</sequence>
<comment type="caution">
    <text evidence="2">The sequence shown here is derived from an EMBL/GenBank/DDBJ whole genome shotgun (WGS) entry which is preliminary data.</text>
</comment>
<dbReference type="PROSITE" id="PS50851">
    <property type="entry name" value="CHEW"/>
    <property type="match status" value="1"/>
</dbReference>
<dbReference type="PANTHER" id="PTHR22617">
    <property type="entry name" value="CHEMOTAXIS SENSOR HISTIDINE KINASE-RELATED"/>
    <property type="match status" value="1"/>
</dbReference>
<dbReference type="GO" id="GO:0007165">
    <property type="term" value="P:signal transduction"/>
    <property type="evidence" value="ECO:0007669"/>
    <property type="project" value="InterPro"/>
</dbReference>
<reference evidence="2 3" key="1">
    <citation type="submission" date="2013-03" db="EMBL/GenBank/DDBJ databases">
        <title>Assembly of a new bacterial strain Anoxybacillus flavithermus AK1.</title>
        <authorList>
            <person name="Rajan I."/>
            <person name="PoliReddy D."/>
            <person name="Sugumar T."/>
            <person name="Rathinam K."/>
            <person name="Alqarawi S."/>
            <person name="Khalil A.B."/>
            <person name="Sivakumar N."/>
        </authorList>
    </citation>
    <scope>NUCLEOTIDE SEQUENCE [LARGE SCALE GENOMIC DNA]</scope>
    <source>
        <strain evidence="2 3">AK1</strain>
    </source>
</reference>
<dbReference type="Proteomes" id="UP000012085">
    <property type="component" value="Unassembled WGS sequence"/>
</dbReference>
<dbReference type="SUPFAM" id="SSF50341">
    <property type="entry name" value="CheW-like"/>
    <property type="match status" value="1"/>
</dbReference>
<dbReference type="PATRIC" id="fig|1297581.3.peg.186"/>
<dbReference type="SMART" id="SM00260">
    <property type="entry name" value="CheW"/>
    <property type="match status" value="1"/>
</dbReference>
<name>M8E2M0_9BACL</name>
<reference evidence="2 3" key="2">
    <citation type="journal article" date="2015" name="Genome Announc.">
        <title>Genome Sequence of Anoxybacillus flavithermus Strain AK1, a Thermophile Isolated from a Hot Spring in Saudi Arabia.</title>
        <authorList>
            <person name="Khalil A."/>
            <person name="Sivakumar N."/>
            <person name="Qarawi S."/>
        </authorList>
    </citation>
    <scope>NUCLEOTIDE SEQUENCE [LARGE SCALE GENOMIC DNA]</scope>
    <source>
        <strain evidence="2 3">AK1</strain>
    </source>
</reference>